<evidence type="ECO:0000259" key="3">
    <source>
        <dbReference type="PROSITE" id="PS50013"/>
    </source>
</evidence>
<dbReference type="InterPro" id="IPR000953">
    <property type="entry name" value="Chromo/chromo_shadow_dom"/>
</dbReference>
<keyword evidence="5" id="KW-1185">Reference proteome</keyword>
<evidence type="ECO:0000313" key="5">
    <source>
        <dbReference type="Proteomes" id="UP000244855"/>
    </source>
</evidence>
<dbReference type="AlphaFoldDB" id="A0A2V1CZE8"/>
<dbReference type="EMBL" id="KZ805948">
    <property type="protein sequence ID" value="PVH91140.1"/>
    <property type="molecule type" value="Genomic_DNA"/>
</dbReference>
<feature type="compositionally biased region" description="Polar residues" evidence="2">
    <location>
        <begin position="88"/>
        <end position="98"/>
    </location>
</feature>
<reference evidence="4 5" key="1">
    <citation type="journal article" date="2018" name="Sci. Rep.">
        <title>Comparative genomics provides insights into the lifestyle and reveals functional heterogeneity of dark septate endophytic fungi.</title>
        <authorList>
            <person name="Knapp D.G."/>
            <person name="Nemeth J.B."/>
            <person name="Barry K."/>
            <person name="Hainaut M."/>
            <person name="Henrissat B."/>
            <person name="Johnson J."/>
            <person name="Kuo A."/>
            <person name="Lim J.H.P."/>
            <person name="Lipzen A."/>
            <person name="Nolan M."/>
            <person name="Ohm R.A."/>
            <person name="Tamas L."/>
            <person name="Grigoriev I.V."/>
            <person name="Spatafora J.W."/>
            <person name="Nagy L.G."/>
            <person name="Kovacs G.M."/>
        </authorList>
    </citation>
    <scope>NUCLEOTIDE SEQUENCE [LARGE SCALE GENOMIC DNA]</scope>
    <source>
        <strain evidence="4 5">DSE2036</strain>
    </source>
</reference>
<protein>
    <recommendedName>
        <fullName evidence="3">Chromo domain-containing protein</fullName>
    </recommendedName>
</protein>
<dbReference type="Gene3D" id="2.40.50.40">
    <property type="match status" value="1"/>
</dbReference>
<feature type="compositionally biased region" description="Basic residues" evidence="2">
    <location>
        <begin position="152"/>
        <end position="161"/>
    </location>
</feature>
<comment type="subunit">
    <text evidence="1">Component of the NuA4 histone acetyltransferase complex.</text>
</comment>
<gene>
    <name evidence="4" type="ORF">DM02DRAFT_368141</name>
</gene>
<dbReference type="STRING" id="97972.A0A2V1CZE8"/>
<feature type="region of interest" description="Disordered" evidence="2">
    <location>
        <begin position="1"/>
        <end position="126"/>
    </location>
</feature>
<evidence type="ECO:0000256" key="1">
    <source>
        <dbReference type="ARBA" id="ARBA00011353"/>
    </source>
</evidence>
<feature type="compositionally biased region" description="Basic and acidic residues" evidence="2">
    <location>
        <begin position="36"/>
        <end position="52"/>
    </location>
</feature>
<dbReference type="GO" id="GO:0006338">
    <property type="term" value="P:chromatin remodeling"/>
    <property type="evidence" value="ECO:0007669"/>
    <property type="project" value="UniProtKB-ARBA"/>
</dbReference>
<evidence type="ECO:0000313" key="4">
    <source>
        <dbReference type="EMBL" id="PVH91140.1"/>
    </source>
</evidence>
<name>A0A2V1CZE8_9PLEO</name>
<dbReference type="InterPro" id="IPR016197">
    <property type="entry name" value="Chromo-like_dom_sf"/>
</dbReference>
<feature type="compositionally biased region" description="Basic and acidic residues" evidence="2">
    <location>
        <begin position="1"/>
        <end position="10"/>
    </location>
</feature>
<organism evidence="4 5">
    <name type="scientific">Periconia macrospinosa</name>
    <dbReference type="NCBI Taxonomy" id="97972"/>
    <lineage>
        <taxon>Eukaryota</taxon>
        <taxon>Fungi</taxon>
        <taxon>Dikarya</taxon>
        <taxon>Ascomycota</taxon>
        <taxon>Pezizomycotina</taxon>
        <taxon>Dothideomycetes</taxon>
        <taxon>Pleosporomycetidae</taxon>
        <taxon>Pleosporales</taxon>
        <taxon>Massarineae</taxon>
        <taxon>Periconiaceae</taxon>
        <taxon>Periconia</taxon>
    </lineage>
</organism>
<feature type="region of interest" description="Disordered" evidence="2">
    <location>
        <begin position="147"/>
        <end position="178"/>
    </location>
</feature>
<sequence length="240" mass="27984">MGLMEWELRLARPRIPTQRTTGRTPMKAKTSQPWRPVDKRKDKDKSAPHESTRSGSDSESSDDVDDDSSNHAIWPTQKRKRSLPAKQHGQTLSMTLKQCPQHAKLVAKRRKPFSPGHPPCNGLPVQDRHRDVYTLHREDNCKEYDHVSRQVRSNKRLKPTGHSRQSKEHKRKRAHGGIDNGEYEVAQILEARLHYRKLQYRAKWSGYGPDPVWYAASNFKRSPYKLRMPRPVRVFCRPKV</sequence>
<dbReference type="SUPFAM" id="SSF54160">
    <property type="entry name" value="Chromo domain-like"/>
    <property type="match status" value="1"/>
</dbReference>
<proteinExistence type="predicted"/>
<feature type="domain" description="Chromo" evidence="3">
    <location>
        <begin position="183"/>
        <end position="240"/>
    </location>
</feature>
<evidence type="ECO:0000256" key="2">
    <source>
        <dbReference type="SAM" id="MobiDB-lite"/>
    </source>
</evidence>
<dbReference type="Proteomes" id="UP000244855">
    <property type="component" value="Unassembled WGS sequence"/>
</dbReference>
<feature type="compositionally biased region" description="Polar residues" evidence="2">
    <location>
        <begin position="17"/>
        <end position="33"/>
    </location>
</feature>
<dbReference type="OrthoDB" id="4364638at2759"/>
<accession>A0A2V1CZE8</accession>
<dbReference type="PROSITE" id="PS50013">
    <property type="entry name" value="CHROMO_2"/>
    <property type="match status" value="1"/>
</dbReference>